<keyword evidence="5 13" id="KW-0732">Signal</keyword>
<protein>
    <recommendedName>
        <fullName evidence="11">Semaphorin-2A</fullName>
    </recommendedName>
</protein>
<name>A0AAN7SCD2_9COLE</name>
<comment type="subcellular location">
    <subcellularLocation>
        <location evidence="1">Secreted</location>
    </subcellularLocation>
</comment>
<dbReference type="GO" id="GO:0007411">
    <property type="term" value="P:axon guidance"/>
    <property type="evidence" value="ECO:0007669"/>
    <property type="project" value="TreeGrafter"/>
</dbReference>
<evidence type="ECO:0000256" key="8">
    <source>
        <dbReference type="ARBA" id="ARBA00023157"/>
    </source>
</evidence>
<dbReference type="SUPFAM" id="SSF103575">
    <property type="entry name" value="Plexin repeat"/>
    <property type="match status" value="1"/>
</dbReference>
<keyword evidence="4" id="KW-0964">Secreted</keyword>
<dbReference type="SUPFAM" id="SSF101912">
    <property type="entry name" value="Sema domain"/>
    <property type="match status" value="1"/>
</dbReference>
<reference evidence="17" key="1">
    <citation type="submission" date="2023-01" db="EMBL/GenBank/DDBJ databases">
        <title>Key to firefly adult light organ development and bioluminescence: homeobox transcription factors regulate luciferase expression and transportation to peroxisome.</title>
        <authorList>
            <person name="Fu X."/>
        </authorList>
    </citation>
    <scope>NUCLEOTIDE SEQUENCE [LARGE SCALE GENOMIC DNA]</scope>
</reference>
<dbReference type="GO" id="GO:0005886">
    <property type="term" value="C:plasma membrane"/>
    <property type="evidence" value="ECO:0007669"/>
    <property type="project" value="TreeGrafter"/>
</dbReference>
<keyword evidence="3" id="KW-0217">Developmental protein</keyword>
<dbReference type="Pfam" id="PF01403">
    <property type="entry name" value="Sema"/>
    <property type="match status" value="1"/>
</dbReference>
<dbReference type="Gene3D" id="2.60.40.10">
    <property type="entry name" value="Immunoglobulins"/>
    <property type="match status" value="1"/>
</dbReference>
<evidence type="ECO:0000256" key="3">
    <source>
        <dbReference type="ARBA" id="ARBA00022473"/>
    </source>
</evidence>
<sequence>MVGRRIYFVFLSIVFTSANFENSWIAYKEQSCCSNNHHVRHHRDQIRQFSCGKLYYKTLYLDLKRNALFVGAMDRIFRLSLVNINQTKCEEDVLILDPSHVDNCVSKGKSERFDCRNHIRVIQPIGDGSQLYVCGTNAHNPKDWIIYANLSRPNVNKPGIGNGIAKCPYDPLDNSTAVWVENGNPGMLAGLYSGTNAEFTKADTVIFRTDLYNLTTGKKEYNFKRTLKYDSKWLDKANFVGSYDIGQYVLFFFSETAVEYINCGKTVYSRVARVCKNDIGGKNILSQNWATYTKSRLNCSIPGEFPFYFDEIQSIYKIPGDNTRFYGTFTTSSNSLLGSAICVFKLLDIEKAFVGRFKEQASSLSAWLPVLSSRVPEPRPGKCVDNTESLPDNVLNFIRTHPLMDSAINHENNKPVFYKRDLVFTKLVVDKVKVDNGIYANEYIIYYAGTSDGQIYKILQWYNYKNEAISSLLDIFDVTPGQAIQAIEISYKTKTLFVASDSQIKQIDLIMCNHRYDSCFRCVRDPYCGWDRDSRACKYYHLGLLQDATNSDLNICNYNTPRRKVSATWGQTVHLSCFFELPLVLKSKSIIWHHNYKNNWKTKIEFSPEKYIETSQKGIIILSINEADAGLYECFTDSTILCAFNLTIDSYRCVFPDKTKNYKQVYAEWCHEFERYKFAMKLWERKHFKCTKEENSTLNEDSIPNTVE</sequence>
<gene>
    <name evidence="16" type="ORF">RN001_000687</name>
</gene>
<evidence type="ECO:0000256" key="7">
    <source>
        <dbReference type="ARBA" id="ARBA00022902"/>
    </source>
</evidence>
<dbReference type="PROSITE" id="PS50835">
    <property type="entry name" value="IG_LIKE"/>
    <property type="match status" value="1"/>
</dbReference>
<dbReference type="InterPro" id="IPR013783">
    <property type="entry name" value="Ig-like_fold"/>
</dbReference>
<dbReference type="InterPro" id="IPR036352">
    <property type="entry name" value="Semap_dom_sf"/>
</dbReference>
<dbReference type="Gene3D" id="2.130.10.10">
    <property type="entry name" value="YVTN repeat-like/Quinoprotein amine dehydrogenase"/>
    <property type="match status" value="1"/>
</dbReference>
<keyword evidence="7" id="KW-0524">Neurogenesis</keyword>
<evidence type="ECO:0000313" key="16">
    <source>
        <dbReference type="EMBL" id="KAK4884416.1"/>
    </source>
</evidence>
<dbReference type="CDD" id="cd11238">
    <property type="entry name" value="Sema_2A"/>
    <property type="match status" value="1"/>
</dbReference>
<dbReference type="InterPro" id="IPR036179">
    <property type="entry name" value="Ig-like_dom_sf"/>
</dbReference>
<keyword evidence="10" id="KW-0393">Immunoglobulin domain</keyword>
<evidence type="ECO:0000256" key="5">
    <source>
        <dbReference type="ARBA" id="ARBA00022729"/>
    </source>
</evidence>
<evidence type="ECO:0000259" key="15">
    <source>
        <dbReference type="PROSITE" id="PS51004"/>
    </source>
</evidence>
<dbReference type="FunFam" id="2.130.10.10:FF:000369">
    <property type="entry name" value="semaphorin-2A isoform X1"/>
    <property type="match status" value="1"/>
</dbReference>
<keyword evidence="9" id="KW-0325">Glycoprotein</keyword>
<feature type="chain" id="PRO_5042967278" description="Semaphorin-2A" evidence="13">
    <location>
        <begin position="19"/>
        <end position="708"/>
    </location>
</feature>
<keyword evidence="17" id="KW-1185">Reference proteome</keyword>
<feature type="domain" description="Ig-like" evidence="14">
    <location>
        <begin position="570"/>
        <end position="634"/>
    </location>
</feature>
<dbReference type="PROSITE" id="PS51004">
    <property type="entry name" value="SEMA"/>
    <property type="match status" value="1"/>
</dbReference>
<dbReference type="InterPro" id="IPR001627">
    <property type="entry name" value="Semap_dom"/>
</dbReference>
<dbReference type="SMART" id="SM00630">
    <property type="entry name" value="Sema"/>
    <property type="match status" value="1"/>
</dbReference>
<evidence type="ECO:0000256" key="13">
    <source>
        <dbReference type="SAM" id="SignalP"/>
    </source>
</evidence>
<dbReference type="Gene3D" id="3.30.1680.10">
    <property type="entry name" value="ligand-binding face of the semaphorins, domain 2"/>
    <property type="match status" value="1"/>
</dbReference>
<evidence type="ECO:0000256" key="11">
    <source>
        <dbReference type="ARBA" id="ARBA00074148"/>
    </source>
</evidence>
<evidence type="ECO:0000256" key="6">
    <source>
        <dbReference type="ARBA" id="ARBA00022782"/>
    </source>
</evidence>
<dbReference type="SUPFAM" id="SSF48726">
    <property type="entry name" value="Immunoglobulin"/>
    <property type="match status" value="1"/>
</dbReference>
<evidence type="ECO:0000259" key="14">
    <source>
        <dbReference type="PROSITE" id="PS50835"/>
    </source>
</evidence>
<accession>A0AAN7SCD2</accession>
<keyword evidence="8" id="KW-1015">Disulfide bond</keyword>
<dbReference type="InterPro" id="IPR007110">
    <property type="entry name" value="Ig-like_dom"/>
</dbReference>
<feature type="domain" description="Sema" evidence="15">
    <location>
        <begin position="22"/>
        <end position="509"/>
    </location>
</feature>
<feature type="signal peptide" evidence="13">
    <location>
        <begin position="1"/>
        <end position="18"/>
    </location>
</feature>
<dbReference type="InterPro" id="IPR015943">
    <property type="entry name" value="WD40/YVTN_repeat-like_dom_sf"/>
</dbReference>
<dbReference type="PANTHER" id="PTHR11036:SF90">
    <property type="entry name" value="SEMAPHORIN 2B, ISOFORM D-RELATED"/>
    <property type="match status" value="1"/>
</dbReference>
<evidence type="ECO:0000256" key="2">
    <source>
        <dbReference type="ARBA" id="ARBA00009492"/>
    </source>
</evidence>
<keyword evidence="6" id="KW-0221">Differentiation</keyword>
<evidence type="ECO:0000256" key="9">
    <source>
        <dbReference type="ARBA" id="ARBA00023180"/>
    </source>
</evidence>
<dbReference type="EMBL" id="JARPUR010000001">
    <property type="protein sequence ID" value="KAK4884416.1"/>
    <property type="molecule type" value="Genomic_DNA"/>
</dbReference>
<comment type="similarity">
    <text evidence="2">Belongs to the semaphorin family.</text>
</comment>
<dbReference type="Proteomes" id="UP001353858">
    <property type="component" value="Unassembled WGS sequence"/>
</dbReference>
<dbReference type="GO" id="GO:0030335">
    <property type="term" value="P:positive regulation of cell migration"/>
    <property type="evidence" value="ECO:0007669"/>
    <property type="project" value="TreeGrafter"/>
</dbReference>
<dbReference type="GO" id="GO:0030215">
    <property type="term" value="F:semaphorin receptor binding"/>
    <property type="evidence" value="ECO:0007669"/>
    <property type="project" value="InterPro"/>
</dbReference>
<dbReference type="GO" id="GO:0045499">
    <property type="term" value="F:chemorepellent activity"/>
    <property type="evidence" value="ECO:0007669"/>
    <property type="project" value="TreeGrafter"/>
</dbReference>
<dbReference type="GO" id="GO:0071526">
    <property type="term" value="P:semaphorin-plexin signaling pathway"/>
    <property type="evidence" value="ECO:0007669"/>
    <property type="project" value="TreeGrafter"/>
</dbReference>
<dbReference type="GO" id="GO:0005576">
    <property type="term" value="C:extracellular region"/>
    <property type="evidence" value="ECO:0007669"/>
    <property type="project" value="UniProtKB-SubCell"/>
</dbReference>
<organism evidence="16 17">
    <name type="scientific">Aquatica leii</name>
    <dbReference type="NCBI Taxonomy" id="1421715"/>
    <lineage>
        <taxon>Eukaryota</taxon>
        <taxon>Metazoa</taxon>
        <taxon>Ecdysozoa</taxon>
        <taxon>Arthropoda</taxon>
        <taxon>Hexapoda</taxon>
        <taxon>Insecta</taxon>
        <taxon>Pterygota</taxon>
        <taxon>Neoptera</taxon>
        <taxon>Endopterygota</taxon>
        <taxon>Coleoptera</taxon>
        <taxon>Polyphaga</taxon>
        <taxon>Elateriformia</taxon>
        <taxon>Elateroidea</taxon>
        <taxon>Lampyridae</taxon>
        <taxon>Luciolinae</taxon>
        <taxon>Aquatica</taxon>
    </lineage>
</organism>
<dbReference type="PANTHER" id="PTHR11036">
    <property type="entry name" value="SEMAPHORIN"/>
    <property type="match status" value="1"/>
</dbReference>
<evidence type="ECO:0000256" key="10">
    <source>
        <dbReference type="ARBA" id="ARBA00023319"/>
    </source>
</evidence>
<comment type="caution">
    <text evidence="16">The sequence shown here is derived from an EMBL/GenBank/DDBJ whole genome shotgun (WGS) entry which is preliminary data.</text>
</comment>
<evidence type="ECO:0000256" key="4">
    <source>
        <dbReference type="ARBA" id="ARBA00022525"/>
    </source>
</evidence>
<evidence type="ECO:0000256" key="1">
    <source>
        <dbReference type="ARBA" id="ARBA00004613"/>
    </source>
</evidence>
<comment type="caution">
    <text evidence="12">Lacks conserved residue(s) required for the propagation of feature annotation.</text>
</comment>
<dbReference type="InterPro" id="IPR027231">
    <property type="entry name" value="Semaphorin"/>
</dbReference>
<evidence type="ECO:0000313" key="17">
    <source>
        <dbReference type="Proteomes" id="UP001353858"/>
    </source>
</evidence>
<dbReference type="AlphaFoldDB" id="A0AAN7SCD2"/>
<evidence type="ECO:0000256" key="12">
    <source>
        <dbReference type="PROSITE-ProRule" id="PRU00352"/>
    </source>
</evidence>
<proteinExistence type="inferred from homology"/>